<feature type="region of interest" description="Disordered" evidence="1">
    <location>
        <begin position="493"/>
        <end position="527"/>
    </location>
</feature>
<dbReference type="PANTHER" id="PTHR14690">
    <property type="entry name" value="IQ MOTIF CONTAINING WITH AAA DOMAIN 1"/>
    <property type="match status" value="1"/>
</dbReference>
<dbReference type="PROSITE" id="PS50096">
    <property type="entry name" value="IQ"/>
    <property type="match status" value="1"/>
</dbReference>
<dbReference type="AlphaFoldDB" id="A0A2R5G1L2"/>
<evidence type="ECO:0000313" key="3">
    <source>
        <dbReference type="EMBL" id="GBG24916.1"/>
    </source>
</evidence>
<dbReference type="InParanoid" id="A0A2R5G1L2"/>
<dbReference type="Gene3D" id="1.10.8.60">
    <property type="match status" value="1"/>
</dbReference>
<dbReference type="GO" id="GO:0000502">
    <property type="term" value="C:proteasome complex"/>
    <property type="evidence" value="ECO:0007669"/>
    <property type="project" value="UniProtKB-KW"/>
</dbReference>
<sequence length="889" mass="98765">MAHSIYDAKWRDAMAELKEQLYLEDHTLSGGKDPTAPPSLTEANQHWASLYVKYLEIFRTLEGCFDGIVQPQKRVDIKLVLELVMSRIVELKALLIKWNPAHPSLVAEGCDGPLAWPYVNLDDMLVDLKLPPKVLEVPIPRYFVEEAADKQAARDKLIQAVKTMKLGEDADIGLELDREEKVAPPLVDFTLAEAIELIQRMERGRQGIVHAKLTERLSAEEGANTKTPAFKSATQTAMGASAALEMEPETAAGHIQRLYRGLRSRRAANLEREQELAFIGMSRPKLWDDAESKREEAKRYEELDQARARRKLEQKENEDGYSQALIDLHGTVLEEEGPDMRERMMDERRAWFTDELGKGVFPEDLGDFYLAQNPEGDEDPEAAAAAAAAEAEAAKKGKGGKDDKKKGKGEEEEEAEKIPPLTGPTQFTATLQDCLDRFSGVWLDRDESNNFQQKHDVDLAKNVVRPNVEEEVRENVDKMLVVQLQNLKAQLEAASGAKKGKKKKDKGKKGKKGKKDKKGKKGKPLPGEKLCAGMEFEEMLGTLIEHGVVCEASPGRLADLIGEFNYLGSTYQSQSEAKDAWGNWVPQDPSLSQIRSLLTEQIVLPLGSPFLRVTAPYAKSALLYGPAGSGKTTAVQAVANHTNAVLINLSASVLDNLPKEFREGKSGPTRLVHMAFAVARHPEFAPGVIYIDQVDRIFVGKKKGGAGDAAKFKKDLVTYANSLKPEERVVVLGCTSEPFNIPDTEHKDLRTVFQMQLHLPYPDYASRVMLWRAFLEEAFDKLEMDIPDTIDLFALSLVSEGYSAGNIRTAISRTLTQRRCETLKTRPVTEQDFVGPLSMLPLTYQEDNVKFQAFTASISGLQQRRDAVKAILAGDGTGDGKKDAKKKKK</sequence>
<dbReference type="PANTHER" id="PTHR14690:SF0">
    <property type="entry name" value="IQ MOTIF CONTAINING WITH AAA DOMAIN 1"/>
    <property type="match status" value="1"/>
</dbReference>
<feature type="compositionally biased region" description="Basic residues" evidence="1">
    <location>
        <begin position="498"/>
        <end position="523"/>
    </location>
</feature>
<accession>A0A2R5G1L2</accession>
<dbReference type="GO" id="GO:0016887">
    <property type="term" value="F:ATP hydrolysis activity"/>
    <property type="evidence" value="ECO:0007669"/>
    <property type="project" value="InterPro"/>
</dbReference>
<evidence type="ECO:0000259" key="2">
    <source>
        <dbReference type="SMART" id="SM00382"/>
    </source>
</evidence>
<feature type="compositionally biased region" description="Basic and acidic residues" evidence="1">
    <location>
        <begin position="392"/>
        <end position="409"/>
    </location>
</feature>
<gene>
    <name evidence="3" type="ORF">FCC1311_011332</name>
</gene>
<dbReference type="OrthoDB" id="3046016at2759"/>
<evidence type="ECO:0000256" key="1">
    <source>
        <dbReference type="SAM" id="MobiDB-lite"/>
    </source>
</evidence>
<dbReference type="InterPro" id="IPR027417">
    <property type="entry name" value="P-loop_NTPase"/>
</dbReference>
<dbReference type="Pfam" id="PF00004">
    <property type="entry name" value="AAA"/>
    <property type="match status" value="1"/>
</dbReference>
<reference evidence="3 4" key="1">
    <citation type="submission" date="2017-12" db="EMBL/GenBank/DDBJ databases">
        <title>Sequencing, de novo assembly and annotation of complete genome of a new Thraustochytrid species, strain FCC1311.</title>
        <authorList>
            <person name="Sedici K."/>
            <person name="Godart F."/>
            <person name="Aiese Cigliano R."/>
            <person name="Sanseverino W."/>
            <person name="Barakat M."/>
            <person name="Ortet P."/>
            <person name="Marechal E."/>
            <person name="Cagnac O."/>
            <person name="Amato A."/>
        </authorList>
    </citation>
    <scope>NUCLEOTIDE SEQUENCE [LARGE SCALE GENOMIC DNA]</scope>
</reference>
<feature type="domain" description="AAA+ ATPase" evidence="2">
    <location>
        <begin position="617"/>
        <end position="763"/>
    </location>
</feature>
<dbReference type="EMBL" id="BEYU01000009">
    <property type="protein sequence ID" value="GBG24916.1"/>
    <property type="molecule type" value="Genomic_DNA"/>
</dbReference>
<protein>
    <submittedName>
        <fullName evidence="3">26S proteasome regulatory subunit 6B-like</fullName>
    </submittedName>
</protein>
<comment type="caution">
    <text evidence="3">The sequence shown here is derived from an EMBL/GenBank/DDBJ whole genome shotgun (WGS) entry which is preliminary data.</text>
</comment>
<dbReference type="Gene3D" id="3.40.50.300">
    <property type="entry name" value="P-loop containing nucleotide triphosphate hydrolases"/>
    <property type="match status" value="1"/>
</dbReference>
<dbReference type="SMART" id="SM00382">
    <property type="entry name" value="AAA"/>
    <property type="match status" value="1"/>
</dbReference>
<dbReference type="InterPro" id="IPR003959">
    <property type="entry name" value="ATPase_AAA_core"/>
</dbReference>
<keyword evidence="3" id="KW-0647">Proteasome</keyword>
<dbReference type="InterPro" id="IPR003593">
    <property type="entry name" value="AAA+_ATPase"/>
</dbReference>
<keyword evidence="4" id="KW-1185">Reference proteome</keyword>
<dbReference type="SUPFAM" id="SSF52540">
    <property type="entry name" value="P-loop containing nucleoside triphosphate hydrolases"/>
    <property type="match status" value="1"/>
</dbReference>
<name>A0A2R5G1L2_9STRA</name>
<organism evidence="3 4">
    <name type="scientific">Hondaea fermentalgiana</name>
    <dbReference type="NCBI Taxonomy" id="2315210"/>
    <lineage>
        <taxon>Eukaryota</taxon>
        <taxon>Sar</taxon>
        <taxon>Stramenopiles</taxon>
        <taxon>Bigyra</taxon>
        <taxon>Labyrinthulomycetes</taxon>
        <taxon>Thraustochytrida</taxon>
        <taxon>Thraustochytriidae</taxon>
        <taxon>Hondaea</taxon>
    </lineage>
</organism>
<dbReference type="GO" id="GO:0005524">
    <property type="term" value="F:ATP binding"/>
    <property type="evidence" value="ECO:0007669"/>
    <property type="project" value="InterPro"/>
</dbReference>
<evidence type="ECO:0000313" key="4">
    <source>
        <dbReference type="Proteomes" id="UP000241890"/>
    </source>
</evidence>
<dbReference type="InterPro" id="IPR052267">
    <property type="entry name" value="N-DRC_Component"/>
</dbReference>
<feature type="compositionally biased region" description="Low complexity" evidence="1">
    <location>
        <begin position="382"/>
        <end position="391"/>
    </location>
</feature>
<dbReference type="Proteomes" id="UP000241890">
    <property type="component" value="Unassembled WGS sequence"/>
</dbReference>
<proteinExistence type="predicted"/>
<feature type="region of interest" description="Disordered" evidence="1">
    <location>
        <begin position="367"/>
        <end position="426"/>
    </location>
</feature>